<evidence type="ECO:0000259" key="3">
    <source>
        <dbReference type="PROSITE" id="PS51186"/>
    </source>
</evidence>
<keyword evidence="5" id="KW-1185">Reference proteome</keyword>
<proteinExistence type="predicted"/>
<name>A0A9W4H3E6_9ACTN</name>
<evidence type="ECO:0000256" key="2">
    <source>
        <dbReference type="ARBA" id="ARBA00023315"/>
    </source>
</evidence>
<dbReference type="AlphaFoldDB" id="A0A9W4H3E6"/>
<evidence type="ECO:0000256" key="1">
    <source>
        <dbReference type="ARBA" id="ARBA00022679"/>
    </source>
</evidence>
<reference evidence="4" key="1">
    <citation type="submission" date="2021-06" db="EMBL/GenBank/DDBJ databases">
        <authorList>
            <person name="Arsene-Ploetze F."/>
        </authorList>
    </citation>
    <scope>NUCLEOTIDE SEQUENCE</scope>
    <source>
        <strain evidence="4">SBRY1</strain>
    </source>
</reference>
<dbReference type="Pfam" id="PF00583">
    <property type="entry name" value="Acetyltransf_1"/>
    <property type="match status" value="1"/>
</dbReference>
<dbReference type="CDD" id="cd04301">
    <property type="entry name" value="NAT_SF"/>
    <property type="match status" value="1"/>
</dbReference>
<gene>
    <name evidence="4" type="ORF">SBRY_40688</name>
</gene>
<dbReference type="RefSeq" id="WP_240165895.1">
    <property type="nucleotide sequence ID" value="NZ_CAJVAX010000018.1"/>
</dbReference>
<dbReference type="Gene3D" id="3.40.630.30">
    <property type="match status" value="1"/>
</dbReference>
<dbReference type="InterPro" id="IPR050832">
    <property type="entry name" value="Bact_Acetyltransf"/>
</dbReference>
<dbReference type="InterPro" id="IPR016181">
    <property type="entry name" value="Acyl_CoA_acyltransferase"/>
</dbReference>
<keyword evidence="1" id="KW-0808">Transferase</keyword>
<accession>A0A9W4H3E6</accession>
<dbReference type="PANTHER" id="PTHR43877:SF1">
    <property type="entry name" value="ACETYLTRANSFERASE"/>
    <property type="match status" value="1"/>
</dbReference>
<dbReference type="SUPFAM" id="SSF55729">
    <property type="entry name" value="Acyl-CoA N-acyltransferases (Nat)"/>
    <property type="match status" value="1"/>
</dbReference>
<protein>
    <recommendedName>
        <fullName evidence="3">N-acetyltransferase domain-containing protein</fullName>
    </recommendedName>
</protein>
<organism evidence="4 5">
    <name type="scientific">Actinacidiphila bryophytorum</name>
    <dbReference type="NCBI Taxonomy" id="1436133"/>
    <lineage>
        <taxon>Bacteria</taxon>
        <taxon>Bacillati</taxon>
        <taxon>Actinomycetota</taxon>
        <taxon>Actinomycetes</taxon>
        <taxon>Kitasatosporales</taxon>
        <taxon>Streptomycetaceae</taxon>
        <taxon>Actinacidiphila</taxon>
    </lineage>
</organism>
<dbReference type="Proteomes" id="UP001153328">
    <property type="component" value="Unassembled WGS sequence"/>
</dbReference>
<dbReference type="PROSITE" id="PS51186">
    <property type="entry name" value="GNAT"/>
    <property type="match status" value="1"/>
</dbReference>
<feature type="domain" description="N-acetyltransferase" evidence="3">
    <location>
        <begin position="1"/>
        <end position="158"/>
    </location>
</feature>
<sequence length="158" mass="17366">MQLRTATTADIPELVRLRAVMLADLGTDPGGRDERWRRCARTWFEQRIAGREDWTCLVAGAGPGGRLLATGMAWETYHLPGPGRTDGRRGYIDGMVTDRSARGMGHARRIVDALVAWLDSRGIRYVQLHASPSGAPVYAAAGFTCARYPAMDLEVGHR</sequence>
<keyword evidence="2" id="KW-0012">Acyltransferase</keyword>
<evidence type="ECO:0000313" key="4">
    <source>
        <dbReference type="EMBL" id="CAG7647520.1"/>
    </source>
</evidence>
<dbReference type="InterPro" id="IPR000182">
    <property type="entry name" value="GNAT_dom"/>
</dbReference>
<evidence type="ECO:0000313" key="5">
    <source>
        <dbReference type="Proteomes" id="UP001153328"/>
    </source>
</evidence>
<comment type="caution">
    <text evidence="4">The sequence shown here is derived from an EMBL/GenBank/DDBJ whole genome shotgun (WGS) entry which is preliminary data.</text>
</comment>
<dbReference type="PANTHER" id="PTHR43877">
    <property type="entry name" value="AMINOALKYLPHOSPHONATE N-ACETYLTRANSFERASE-RELATED-RELATED"/>
    <property type="match status" value="1"/>
</dbReference>
<dbReference type="EMBL" id="CAJVAX010000018">
    <property type="protein sequence ID" value="CAG7647520.1"/>
    <property type="molecule type" value="Genomic_DNA"/>
</dbReference>
<dbReference type="GO" id="GO:0016747">
    <property type="term" value="F:acyltransferase activity, transferring groups other than amino-acyl groups"/>
    <property type="evidence" value="ECO:0007669"/>
    <property type="project" value="InterPro"/>
</dbReference>